<dbReference type="InterPro" id="IPR011990">
    <property type="entry name" value="TPR-like_helical_dom_sf"/>
</dbReference>
<gene>
    <name evidence="3" type="ORF">CLV81_1907</name>
</gene>
<evidence type="ECO:0000313" key="3">
    <source>
        <dbReference type="EMBL" id="PRX57893.1"/>
    </source>
</evidence>
<keyword evidence="4" id="KW-1185">Reference proteome</keyword>
<accession>A0A2T0MJZ7</accession>
<dbReference type="PROSITE" id="PS50005">
    <property type="entry name" value="TPR"/>
    <property type="match status" value="1"/>
</dbReference>
<dbReference type="SMART" id="SM00028">
    <property type="entry name" value="TPR"/>
    <property type="match status" value="1"/>
</dbReference>
<evidence type="ECO:0000256" key="2">
    <source>
        <dbReference type="SAM" id="SignalP"/>
    </source>
</evidence>
<name>A0A2T0MJZ7_9FLAO</name>
<organism evidence="3 4">
    <name type="scientific">Flagellimonas meridianipacifica</name>
    <dbReference type="NCBI Taxonomy" id="1080225"/>
    <lineage>
        <taxon>Bacteria</taxon>
        <taxon>Pseudomonadati</taxon>
        <taxon>Bacteroidota</taxon>
        <taxon>Flavobacteriia</taxon>
        <taxon>Flavobacteriales</taxon>
        <taxon>Flavobacteriaceae</taxon>
        <taxon>Flagellimonas</taxon>
    </lineage>
</organism>
<evidence type="ECO:0000256" key="1">
    <source>
        <dbReference type="PROSITE-ProRule" id="PRU00339"/>
    </source>
</evidence>
<dbReference type="RefSeq" id="WP_106144753.1">
    <property type="nucleotide sequence ID" value="NZ_PVYX01000001.1"/>
</dbReference>
<dbReference type="AlphaFoldDB" id="A0A2T0MJZ7"/>
<feature type="signal peptide" evidence="2">
    <location>
        <begin position="1"/>
        <end position="18"/>
    </location>
</feature>
<proteinExistence type="predicted"/>
<sequence>MKKINVILFALFCSQISAQTKKSPTAQDWQKDLRFLQKTVHEDYPFLFVKTTEETFNAEVEKLYNRIPSLENHEIIVGLSRIIALFKYGHMAVGYNLEPFKFHFLPLNLYQFSDGIYVQGVHKDYKDALGARVLEINGLNIKEALEKIYPVVSAENFQFFKARGINMLGVMEVIHAQGITDKLRNSVEFTLEKDGKTFKREFKSLPAGEVVPSRYGYILQDENWLDARDQNTTPLYLDQLDKLYFLEYLPKEKAVFVRLSQIEDDPNERMESFYSRLFDFIEKEEVEKLIIDVRLNGGGNNFKNRSLVTKIIENKKINTVGSLFVIIGRRTFSACQNLVNELHNYTNTIFLGEPTSENINFYGDSRPVILPNSLLPVSLSFAWWQDKPAWQNEEWLAPAIPVDISFEEYSTNKDPVLNAALAFSDRDFKPNPMRFITDLFVRGDIEQLDKEVPKMVKDPRYDFFDFETEISKAGTHLVGSGRMPAIQAGIGVFSFVTRLFPNSANAWKNLAEAYLKAGDKEKAKDLLQKSIVLDTNGKFGEKAKTLLREIENSSKN</sequence>
<dbReference type="Proteomes" id="UP000237640">
    <property type="component" value="Unassembled WGS sequence"/>
</dbReference>
<dbReference type="InterPro" id="IPR029045">
    <property type="entry name" value="ClpP/crotonase-like_dom_sf"/>
</dbReference>
<comment type="caution">
    <text evidence="3">The sequence shown here is derived from an EMBL/GenBank/DDBJ whole genome shotgun (WGS) entry which is preliminary data.</text>
</comment>
<dbReference type="Gene3D" id="1.25.40.10">
    <property type="entry name" value="Tetratricopeptide repeat domain"/>
    <property type="match status" value="1"/>
</dbReference>
<keyword evidence="1" id="KW-0802">TPR repeat</keyword>
<evidence type="ECO:0000313" key="4">
    <source>
        <dbReference type="Proteomes" id="UP000237640"/>
    </source>
</evidence>
<feature type="repeat" description="TPR" evidence="1">
    <location>
        <begin position="504"/>
        <end position="537"/>
    </location>
</feature>
<reference evidence="3 4" key="1">
    <citation type="submission" date="2018-03" db="EMBL/GenBank/DDBJ databases">
        <title>Genomic Encyclopedia of Archaeal and Bacterial Type Strains, Phase II (KMG-II): from individual species to whole genera.</title>
        <authorList>
            <person name="Goeker M."/>
        </authorList>
    </citation>
    <scope>NUCLEOTIDE SEQUENCE [LARGE SCALE GENOMIC DNA]</scope>
    <source>
        <strain evidence="3 4">DSM 25027</strain>
    </source>
</reference>
<dbReference type="Gene3D" id="3.90.226.10">
    <property type="entry name" value="2-enoyl-CoA Hydratase, Chain A, domain 1"/>
    <property type="match status" value="1"/>
</dbReference>
<protein>
    <submittedName>
        <fullName evidence="3">Peptidase S41-like protein</fullName>
    </submittedName>
</protein>
<feature type="chain" id="PRO_5015736984" evidence="2">
    <location>
        <begin position="19"/>
        <end position="556"/>
    </location>
</feature>
<dbReference type="InterPro" id="IPR019734">
    <property type="entry name" value="TPR_rpt"/>
</dbReference>
<dbReference type="OrthoDB" id="5480566at2"/>
<dbReference type="SUPFAM" id="SSF52096">
    <property type="entry name" value="ClpP/crotonase"/>
    <property type="match status" value="1"/>
</dbReference>
<keyword evidence="2" id="KW-0732">Signal</keyword>
<dbReference type="EMBL" id="PVYX01000001">
    <property type="protein sequence ID" value="PRX57893.1"/>
    <property type="molecule type" value="Genomic_DNA"/>
</dbReference>
<dbReference type="SUPFAM" id="SSF48452">
    <property type="entry name" value="TPR-like"/>
    <property type="match status" value="1"/>
</dbReference>